<feature type="domain" description="Enhanced intracellular survival protein" evidence="1">
    <location>
        <begin position="288"/>
        <end position="386"/>
    </location>
</feature>
<sequence length="389" mass="43183">MNQQLTFAPADDGLWEQYDQLATRSYGHPIGDITHLREHADLRVAVRGGRVVAGGLGLLVDQYFGGAPVPSACLGDGCVAPEERGDHLATDMTTERLRPLIERGAVISAIVTSSTGYARRLGWEAPTGVLAWTVATDDLKRSFTGGDFQVEHGLTDEAETLQRNLARQWNGPVHRPTWWTRWKQDKSSLTTYRFARPGHPTSGLLSLTTKRHERHGMGLTVHDFWAADQLTAAALLAFLGRHNTRARTITFRRGTLPPCPTLLHGLHHHRTTAEAWHPWMLRILDISEAVRIRGWPTDFAATVPIEIENETGGWDRWMLQVKAGAAEIVSTHVEAQVAFTRRQLAVWYAGGYRSAVSARMAGVHAVSEKALATLVRSTAQLEPWLPDHF</sequence>
<dbReference type="InterPro" id="IPR025559">
    <property type="entry name" value="Eis_dom"/>
</dbReference>
<reference evidence="3 4" key="1">
    <citation type="submission" date="2015-07" db="EMBL/GenBank/DDBJ databases">
        <authorList>
            <person name="Noorani M."/>
        </authorList>
    </citation>
    <scope>NUCLEOTIDE SEQUENCE [LARGE SCALE GENOMIC DNA]</scope>
    <source>
        <strain evidence="3 4">NRRL B-24567</strain>
    </source>
</reference>
<dbReference type="OrthoDB" id="3498897at2"/>
<evidence type="ECO:0000313" key="3">
    <source>
        <dbReference type="EMBL" id="KOT34622.1"/>
    </source>
</evidence>
<evidence type="ECO:0000259" key="1">
    <source>
        <dbReference type="Pfam" id="PF13530"/>
    </source>
</evidence>
<protein>
    <submittedName>
        <fullName evidence="3">Spore coat protein</fullName>
    </submittedName>
</protein>
<dbReference type="InterPro" id="IPR051554">
    <property type="entry name" value="Acetyltransferase_Eis"/>
</dbReference>
<dbReference type="Pfam" id="PF13527">
    <property type="entry name" value="Acetyltransf_9"/>
    <property type="match status" value="1"/>
</dbReference>
<comment type="caution">
    <text evidence="3">The sequence shown here is derived from an EMBL/GenBank/DDBJ whole genome shotgun (WGS) entry which is preliminary data.</text>
</comment>
<dbReference type="PANTHER" id="PTHR37817:SF1">
    <property type="entry name" value="N-ACETYLTRANSFERASE EIS"/>
    <property type="match status" value="1"/>
</dbReference>
<proteinExistence type="predicted"/>
<dbReference type="SUPFAM" id="SSF55729">
    <property type="entry name" value="Acyl-CoA N-acyltransferases (Nat)"/>
    <property type="match status" value="1"/>
</dbReference>
<dbReference type="InterPro" id="IPR016181">
    <property type="entry name" value="Acyl_CoA_acyltransferase"/>
</dbReference>
<dbReference type="Gene3D" id="3.30.1050.10">
    <property type="entry name" value="SCP2 sterol-binding domain"/>
    <property type="match status" value="1"/>
</dbReference>
<keyword evidence="3" id="KW-0946">Virion</keyword>
<name>A0A0M9X797_9ACTN</name>
<keyword evidence="4" id="KW-1185">Reference proteome</keyword>
<accession>A0A0M9X797</accession>
<dbReference type="Proteomes" id="UP000037773">
    <property type="component" value="Unassembled WGS sequence"/>
</dbReference>
<dbReference type="InterPro" id="IPR036527">
    <property type="entry name" value="SCP2_sterol-bd_dom_sf"/>
</dbReference>
<feature type="domain" description="Eis-like acetyltransferase" evidence="2">
    <location>
        <begin position="171"/>
        <end position="283"/>
    </location>
</feature>
<dbReference type="GO" id="GO:0030649">
    <property type="term" value="P:aminoglycoside antibiotic catabolic process"/>
    <property type="evidence" value="ECO:0007669"/>
    <property type="project" value="TreeGrafter"/>
</dbReference>
<dbReference type="InterPro" id="IPR041380">
    <property type="entry name" value="Acetyltransf_17"/>
</dbReference>
<dbReference type="PANTHER" id="PTHR37817">
    <property type="entry name" value="N-ACETYLTRANSFERASE EIS"/>
    <property type="match status" value="1"/>
</dbReference>
<dbReference type="Gene3D" id="3.40.630.30">
    <property type="match status" value="2"/>
</dbReference>
<dbReference type="GO" id="GO:0034069">
    <property type="term" value="F:aminoglycoside N-acetyltransferase activity"/>
    <property type="evidence" value="ECO:0007669"/>
    <property type="project" value="TreeGrafter"/>
</dbReference>
<dbReference type="EMBL" id="LGCN01000216">
    <property type="protein sequence ID" value="KOT34622.1"/>
    <property type="molecule type" value="Genomic_DNA"/>
</dbReference>
<organism evidence="3 4">
    <name type="scientific">Streptomyces caelestis</name>
    <dbReference type="NCBI Taxonomy" id="36816"/>
    <lineage>
        <taxon>Bacteria</taxon>
        <taxon>Bacillati</taxon>
        <taxon>Actinomycetota</taxon>
        <taxon>Actinomycetes</taxon>
        <taxon>Kitasatosporales</taxon>
        <taxon>Streptomycetaceae</taxon>
        <taxon>Streptomyces</taxon>
    </lineage>
</organism>
<dbReference type="SUPFAM" id="SSF55718">
    <property type="entry name" value="SCP-like"/>
    <property type="match status" value="1"/>
</dbReference>
<dbReference type="RefSeq" id="WP_030832971.1">
    <property type="nucleotide sequence ID" value="NZ_JBFBKA010000001.1"/>
</dbReference>
<gene>
    <name evidence="3" type="ORF">ADK41_25940</name>
</gene>
<dbReference type="PATRIC" id="fig|36816.3.peg.5611"/>
<keyword evidence="3" id="KW-0167">Capsid protein</keyword>
<evidence type="ECO:0000313" key="4">
    <source>
        <dbReference type="Proteomes" id="UP000037773"/>
    </source>
</evidence>
<dbReference type="Pfam" id="PF17668">
    <property type="entry name" value="Acetyltransf_17"/>
    <property type="match status" value="1"/>
</dbReference>
<dbReference type="Pfam" id="PF13530">
    <property type="entry name" value="SCP2_2"/>
    <property type="match status" value="1"/>
</dbReference>
<dbReference type="AlphaFoldDB" id="A0A0M9X797"/>
<evidence type="ECO:0000259" key="2">
    <source>
        <dbReference type="Pfam" id="PF17668"/>
    </source>
</evidence>